<dbReference type="SUPFAM" id="SSF50249">
    <property type="entry name" value="Nucleic acid-binding proteins"/>
    <property type="match status" value="1"/>
</dbReference>
<dbReference type="AlphaFoldDB" id="A0A9W8KW59"/>
<sequence>MFRAALTRLTNPNVMANRAIGNQTRNFQVFMNKVILIGNVGADPKEIELPNGKKLAALSLATSQRYRDKEGNLLEQTAWHKIKFAGDAAERAVRLIKKGAVIQVDGSLRYNQFTNKDGVDVNVAEVLGSNFNVVFFAKHRTPGEENEEQGQNNAAEED</sequence>
<evidence type="ECO:0000313" key="4">
    <source>
        <dbReference type="Proteomes" id="UP001151518"/>
    </source>
</evidence>
<keyword evidence="1 2" id="KW-0238">DNA-binding</keyword>
<dbReference type="Proteomes" id="UP001151518">
    <property type="component" value="Unassembled WGS sequence"/>
</dbReference>
<dbReference type="Gene3D" id="2.40.50.140">
    <property type="entry name" value="Nucleic acid-binding proteins"/>
    <property type="match status" value="1"/>
</dbReference>
<evidence type="ECO:0008006" key="5">
    <source>
        <dbReference type="Google" id="ProtNLM"/>
    </source>
</evidence>
<dbReference type="InterPro" id="IPR011344">
    <property type="entry name" value="ssDNA-bd"/>
</dbReference>
<dbReference type="GO" id="GO:0009295">
    <property type="term" value="C:nucleoid"/>
    <property type="evidence" value="ECO:0007669"/>
    <property type="project" value="TreeGrafter"/>
</dbReference>
<dbReference type="GO" id="GO:0003697">
    <property type="term" value="F:single-stranded DNA binding"/>
    <property type="evidence" value="ECO:0007669"/>
    <property type="project" value="InterPro"/>
</dbReference>
<dbReference type="OrthoDB" id="1078367at2759"/>
<evidence type="ECO:0000256" key="2">
    <source>
        <dbReference type="PROSITE-ProRule" id="PRU00252"/>
    </source>
</evidence>
<organism evidence="3 4">
    <name type="scientific">Coemansia spiralis</name>
    <dbReference type="NCBI Taxonomy" id="417178"/>
    <lineage>
        <taxon>Eukaryota</taxon>
        <taxon>Fungi</taxon>
        <taxon>Fungi incertae sedis</taxon>
        <taxon>Zoopagomycota</taxon>
        <taxon>Kickxellomycotina</taxon>
        <taxon>Kickxellomycetes</taxon>
        <taxon>Kickxellales</taxon>
        <taxon>Kickxellaceae</taxon>
        <taxon>Coemansia</taxon>
    </lineage>
</organism>
<comment type="caution">
    <text evidence="3">The sequence shown here is derived from an EMBL/GenBank/DDBJ whole genome shotgun (WGS) entry which is preliminary data.</text>
</comment>
<dbReference type="PANTHER" id="PTHR10302:SF27">
    <property type="entry name" value="SINGLE-STRANDED DNA-BINDING PROTEIN"/>
    <property type="match status" value="1"/>
</dbReference>
<dbReference type="InterPro" id="IPR012340">
    <property type="entry name" value="NA-bd_OB-fold"/>
</dbReference>
<dbReference type="CDD" id="cd04496">
    <property type="entry name" value="SSB_OBF"/>
    <property type="match status" value="1"/>
</dbReference>
<accession>A0A9W8KW59</accession>
<dbReference type="PROSITE" id="PS50935">
    <property type="entry name" value="SSB"/>
    <property type="match status" value="1"/>
</dbReference>
<proteinExistence type="predicted"/>
<gene>
    <name evidence="3" type="ORF">GGI25_004946</name>
</gene>
<dbReference type="NCBIfam" id="TIGR00621">
    <property type="entry name" value="ssb"/>
    <property type="match status" value="1"/>
</dbReference>
<dbReference type="GO" id="GO:0006260">
    <property type="term" value="P:DNA replication"/>
    <property type="evidence" value="ECO:0007669"/>
    <property type="project" value="InterPro"/>
</dbReference>
<name>A0A9W8KW59_9FUNG</name>
<evidence type="ECO:0000313" key="3">
    <source>
        <dbReference type="EMBL" id="KAJ2672796.1"/>
    </source>
</evidence>
<protein>
    <recommendedName>
        <fullName evidence="5">Single-stranded DNA-binding protein</fullName>
    </recommendedName>
</protein>
<dbReference type="PANTHER" id="PTHR10302">
    <property type="entry name" value="SINGLE-STRANDED DNA-BINDING PROTEIN"/>
    <property type="match status" value="1"/>
</dbReference>
<evidence type="ECO:0000256" key="1">
    <source>
        <dbReference type="ARBA" id="ARBA00023125"/>
    </source>
</evidence>
<dbReference type="InterPro" id="IPR000424">
    <property type="entry name" value="Primosome_PriB/ssb"/>
</dbReference>
<reference evidence="3" key="1">
    <citation type="submission" date="2022-07" db="EMBL/GenBank/DDBJ databases">
        <title>Phylogenomic reconstructions and comparative analyses of Kickxellomycotina fungi.</title>
        <authorList>
            <person name="Reynolds N.K."/>
            <person name="Stajich J.E."/>
            <person name="Barry K."/>
            <person name="Grigoriev I.V."/>
            <person name="Crous P."/>
            <person name="Smith M.E."/>
        </authorList>
    </citation>
    <scope>NUCLEOTIDE SEQUENCE</scope>
    <source>
        <strain evidence="3">NRRL 3115</strain>
    </source>
</reference>
<dbReference type="Pfam" id="PF00436">
    <property type="entry name" value="SSB"/>
    <property type="match status" value="1"/>
</dbReference>
<dbReference type="EMBL" id="JANBTW010000076">
    <property type="protein sequence ID" value="KAJ2672796.1"/>
    <property type="molecule type" value="Genomic_DNA"/>
</dbReference>